<dbReference type="Proteomes" id="UP001591681">
    <property type="component" value="Unassembled WGS sequence"/>
</dbReference>
<comment type="subcellular location">
    <subcellularLocation>
        <location evidence="1">Membrane</location>
        <topology evidence="1">Multi-pass membrane protein</topology>
    </subcellularLocation>
</comment>
<dbReference type="PROSITE" id="PS51257">
    <property type="entry name" value="PROKAR_LIPOPROTEIN"/>
    <property type="match status" value="1"/>
</dbReference>
<dbReference type="GO" id="GO:0016020">
    <property type="term" value="C:membrane"/>
    <property type="evidence" value="ECO:0007669"/>
    <property type="project" value="UniProtKB-SubCell"/>
</dbReference>
<evidence type="ECO:0000256" key="1">
    <source>
        <dbReference type="ARBA" id="ARBA00004141"/>
    </source>
</evidence>
<evidence type="ECO:0000256" key="2">
    <source>
        <dbReference type="ARBA" id="ARBA00022692"/>
    </source>
</evidence>
<dbReference type="InterPro" id="IPR008952">
    <property type="entry name" value="Tetraspanin_EC2_sf"/>
</dbReference>
<evidence type="ECO:0000313" key="8">
    <source>
        <dbReference type="Proteomes" id="UP001591681"/>
    </source>
</evidence>
<evidence type="ECO:0008006" key="9">
    <source>
        <dbReference type="Google" id="ProtNLM"/>
    </source>
</evidence>
<organism evidence="7 8">
    <name type="scientific">Coilia grayii</name>
    <name type="common">Gray's grenadier anchovy</name>
    <dbReference type="NCBI Taxonomy" id="363190"/>
    <lineage>
        <taxon>Eukaryota</taxon>
        <taxon>Metazoa</taxon>
        <taxon>Chordata</taxon>
        <taxon>Craniata</taxon>
        <taxon>Vertebrata</taxon>
        <taxon>Euteleostomi</taxon>
        <taxon>Actinopterygii</taxon>
        <taxon>Neopterygii</taxon>
        <taxon>Teleostei</taxon>
        <taxon>Clupei</taxon>
        <taxon>Clupeiformes</taxon>
        <taxon>Clupeoidei</taxon>
        <taxon>Engraulidae</taxon>
        <taxon>Coilinae</taxon>
        <taxon>Coilia</taxon>
    </lineage>
</organism>
<dbReference type="PANTHER" id="PTHR19282">
    <property type="entry name" value="TETRASPANIN"/>
    <property type="match status" value="1"/>
</dbReference>
<dbReference type="PANTHER" id="PTHR19282:SF527">
    <property type="entry name" value="TETRASPANIN"/>
    <property type="match status" value="1"/>
</dbReference>
<gene>
    <name evidence="7" type="ORF">ACEWY4_002193</name>
</gene>
<feature type="transmembrane region" description="Helical" evidence="6">
    <location>
        <begin position="223"/>
        <end position="248"/>
    </location>
</feature>
<protein>
    <recommendedName>
        <fullName evidence="9">Tetraspanin</fullName>
    </recommendedName>
</protein>
<proteinExistence type="predicted"/>
<evidence type="ECO:0000256" key="4">
    <source>
        <dbReference type="ARBA" id="ARBA00023136"/>
    </source>
</evidence>
<keyword evidence="2 6" id="KW-0812">Transmembrane</keyword>
<dbReference type="EMBL" id="JBHFQA010000002">
    <property type="protein sequence ID" value="KAL2103025.1"/>
    <property type="molecule type" value="Genomic_DNA"/>
</dbReference>
<sequence length="361" mass="41619">MKIDEIIQIQTFFLMLFNSFFMILGVSVFGCAAWILFDTNSFIAVISTEGDVRLVAAFLALIGLVVIGVSVLGCVGGQLESKCLLLIYMVFLITITLGQLFVTFVLLLRKNKIEEYLNNKVDQAITLYGGNETNTHGTWILLDKVQRSVHCCGRRSPTDWGSNDYIMSLEGRDDIYPCSCFLSNVTCPSLTVEGAEVRLFGEGTDIYTEGCQEKLKSWLAENIAVIVGMDVGLIFIQVLQFTFAVLIYQNLGRKMKKERNLIGCMEVDPQTEPEGQDQGSNPDYHDQDYEQQDYQQQQHNPDYHDQDYEQLDYQQQQCNPDYHDQDYEQLDYQQQQYNQHDYEHVQYSQPDYSQQYNRHLY</sequence>
<name>A0ABD1KV39_9TELE</name>
<dbReference type="SUPFAM" id="SSF48652">
    <property type="entry name" value="Tetraspanin"/>
    <property type="match status" value="1"/>
</dbReference>
<feature type="region of interest" description="Disordered" evidence="5">
    <location>
        <begin position="267"/>
        <end position="302"/>
    </location>
</feature>
<dbReference type="Pfam" id="PF00335">
    <property type="entry name" value="Tetraspanin"/>
    <property type="match status" value="1"/>
</dbReference>
<feature type="transmembrane region" description="Helical" evidence="6">
    <location>
        <begin position="12"/>
        <end position="37"/>
    </location>
</feature>
<dbReference type="AlphaFoldDB" id="A0ABD1KV39"/>
<evidence type="ECO:0000313" key="7">
    <source>
        <dbReference type="EMBL" id="KAL2103025.1"/>
    </source>
</evidence>
<dbReference type="Gene3D" id="1.10.1450.10">
    <property type="entry name" value="Tetraspanin"/>
    <property type="match status" value="1"/>
</dbReference>
<dbReference type="InterPro" id="IPR018499">
    <property type="entry name" value="Tetraspanin/Peripherin"/>
</dbReference>
<keyword evidence="3 6" id="KW-1133">Transmembrane helix</keyword>
<keyword evidence="8" id="KW-1185">Reference proteome</keyword>
<evidence type="ECO:0000256" key="5">
    <source>
        <dbReference type="SAM" id="MobiDB-lite"/>
    </source>
</evidence>
<dbReference type="PRINTS" id="PR00259">
    <property type="entry name" value="TMFOUR"/>
</dbReference>
<comment type="caution">
    <text evidence="7">The sequence shown here is derived from an EMBL/GenBank/DDBJ whole genome shotgun (WGS) entry which is preliminary data.</text>
</comment>
<keyword evidence="4 6" id="KW-0472">Membrane</keyword>
<feature type="transmembrane region" description="Helical" evidence="6">
    <location>
        <begin position="83"/>
        <end position="108"/>
    </location>
</feature>
<reference evidence="7 8" key="1">
    <citation type="submission" date="2024-09" db="EMBL/GenBank/DDBJ databases">
        <title>A chromosome-level genome assembly of Gray's grenadier anchovy, Coilia grayii.</title>
        <authorList>
            <person name="Fu Z."/>
        </authorList>
    </citation>
    <scope>NUCLEOTIDE SEQUENCE [LARGE SCALE GENOMIC DNA]</scope>
    <source>
        <strain evidence="7">G4</strain>
        <tissue evidence="7">Muscle</tissue>
    </source>
</reference>
<feature type="transmembrane region" description="Helical" evidence="6">
    <location>
        <begin position="57"/>
        <end position="76"/>
    </location>
</feature>
<evidence type="ECO:0000256" key="3">
    <source>
        <dbReference type="ARBA" id="ARBA00022989"/>
    </source>
</evidence>
<evidence type="ECO:0000256" key="6">
    <source>
        <dbReference type="SAM" id="Phobius"/>
    </source>
</evidence>
<accession>A0ABD1KV39</accession>